<evidence type="ECO:0000313" key="2">
    <source>
        <dbReference type="Proteomes" id="UP001428290"/>
    </source>
</evidence>
<evidence type="ECO:0000313" key="1">
    <source>
        <dbReference type="EMBL" id="GAA5528085.1"/>
    </source>
</evidence>
<gene>
    <name evidence="1" type="ORF">Hgul01_01881</name>
</gene>
<organism evidence="1 2">
    <name type="scientific">Herpetosiphon gulosus</name>
    <dbReference type="NCBI Taxonomy" id="1973496"/>
    <lineage>
        <taxon>Bacteria</taxon>
        <taxon>Bacillati</taxon>
        <taxon>Chloroflexota</taxon>
        <taxon>Chloroflexia</taxon>
        <taxon>Herpetosiphonales</taxon>
        <taxon>Herpetosiphonaceae</taxon>
        <taxon>Herpetosiphon</taxon>
    </lineage>
</organism>
<protein>
    <submittedName>
        <fullName evidence="1">Uncharacterized protein</fullName>
    </submittedName>
</protein>
<reference evidence="1 2" key="1">
    <citation type="submission" date="2024-02" db="EMBL/GenBank/DDBJ databases">
        <title>Herpetosiphon gulosus NBRC 112829.</title>
        <authorList>
            <person name="Ichikawa N."/>
            <person name="Katano-Makiyama Y."/>
            <person name="Hidaka K."/>
        </authorList>
    </citation>
    <scope>NUCLEOTIDE SEQUENCE [LARGE SCALE GENOMIC DNA]</scope>
    <source>
        <strain evidence="1 2">NBRC 112829</strain>
    </source>
</reference>
<comment type="caution">
    <text evidence="1">The sequence shown here is derived from an EMBL/GenBank/DDBJ whole genome shotgun (WGS) entry which is preliminary data.</text>
</comment>
<sequence>MGIRLYFYLAPSEGLSALILEHIELFVVWFEDLHLEYPDEFPEDVLVSAKKIEHDGIVALQAQTVQQAALIDNFVMYFCVDFDNSYQILKSASESWIKSYHYIECRPWLEVHCSPAFETLWIFMLKGRGIERDSSLLPFEHEPHERGSIAYWTPQECTEMLNDRRPLTIPEAEPIFCVRIVREALQTAVDQQASIVILVN</sequence>
<accession>A0ABP9X0X4</accession>
<dbReference type="EMBL" id="BAABRU010000006">
    <property type="protein sequence ID" value="GAA5528085.1"/>
    <property type="molecule type" value="Genomic_DNA"/>
</dbReference>
<name>A0ABP9X0X4_9CHLR</name>
<keyword evidence="2" id="KW-1185">Reference proteome</keyword>
<dbReference type="RefSeq" id="WP_345721693.1">
    <property type="nucleotide sequence ID" value="NZ_BAABRU010000006.1"/>
</dbReference>
<dbReference type="Proteomes" id="UP001428290">
    <property type="component" value="Unassembled WGS sequence"/>
</dbReference>
<proteinExistence type="predicted"/>